<evidence type="ECO:0000256" key="1">
    <source>
        <dbReference type="ARBA" id="ARBA00008061"/>
    </source>
</evidence>
<reference evidence="5" key="2">
    <citation type="journal article" date="2021" name="PeerJ">
        <title>Extensive microbial diversity within the chicken gut microbiome revealed by metagenomics and culture.</title>
        <authorList>
            <person name="Gilroy R."/>
            <person name="Ravi A."/>
            <person name="Getino M."/>
            <person name="Pursley I."/>
            <person name="Horton D.L."/>
            <person name="Alikhan N.F."/>
            <person name="Baker D."/>
            <person name="Gharbi K."/>
            <person name="Hall N."/>
            <person name="Watson M."/>
            <person name="Adriaenssens E.M."/>
            <person name="Foster-Nyarko E."/>
            <person name="Jarju S."/>
            <person name="Secka A."/>
            <person name="Antonio M."/>
            <person name="Oren A."/>
            <person name="Chaudhuri R.R."/>
            <person name="La Ragione R."/>
            <person name="Hildebrand F."/>
            <person name="Pallen M.J."/>
        </authorList>
    </citation>
    <scope>NUCLEOTIDE SEQUENCE</scope>
    <source>
        <strain evidence="5">13361</strain>
    </source>
</reference>
<evidence type="ECO:0000259" key="4">
    <source>
        <dbReference type="SMART" id="SM00642"/>
    </source>
</evidence>
<dbReference type="InterPro" id="IPR006047">
    <property type="entry name" value="GH13_cat_dom"/>
</dbReference>
<name>A0A9D1CLW1_9FIRM</name>
<gene>
    <name evidence="5" type="ORF">IAB74_04000</name>
</gene>
<dbReference type="Pfam" id="PF02903">
    <property type="entry name" value="Alpha-amylase_N"/>
    <property type="match status" value="1"/>
</dbReference>
<dbReference type="Gene3D" id="2.60.40.10">
    <property type="entry name" value="Immunoglobulins"/>
    <property type="match status" value="1"/>
</dbReference>
<dbReference type="CDD" id="cd11338">
    <property type="entry name" value="AmyAc_CMD"/>
    <property type="match status" value="1"/>
</dbReference>
<dbReference type="CDD" id="cd02857">
    <property type="entry name" value="E_set_CDase_PDE_N"/>
    <property type="match status" value="1"/>
</dbReference>
<keyword evidence="2" id="KW-0378">Hydrolase</keyword>
<dbReference type="Proteomes" id="UP000886796">
    <property type="component" value="Unassembled WGS sequence"/>
</dbReference>
<feature type="domain" description="Glycosyl hydrolase family 13 catalytic" evidence="4">
    <location>
        <begin position="137"/>
        <end position="496"/>
    </location>
</feature>
<evidence type="ECO:0000256" key="3">
    <source>
        <dbReference type="ARBA" id="ARBA00023295"/>
    </source>
</evidence>
<dbReference type="AlphaFoldDB" id="A0A9D1CLW1"/>
<dbReference type="EMBL" id="DVFK01000059">
    <property type="protein sequence ID" value="HIQ67657.1"/>
    <property type="molecule type" value="Genomic_DNA"/>
</dbReference>
<dbReference type="InterPro" id="IPR013780">
    <property type="entry name" value="Glyco_hydro_b"/>
</dbReference>
<protein>
    <submittedName>
        <fullName evidence="5">Alpha amylase N-terminal ig-like domain-containing protein</fullName>
    </submittedName>
</protein>
<dbReference type="InterPro" id="IPR013783">
    <property type="entry name" value="Ig-like_fold"/>
</dbReference>
<dbReference type="SMART" id="SM00642">
    <property type="entry name" value="Aamy"/>
    <property type="match status" value="1"/>
</dbReference>
<dbReference type="GO" id="GO:0004553">
    <property type="term" value="F:hydrolase activity, hydrolyzing O-glycosyl compounds"/>
    <property type="evidence" value="ECO:0007669"/>
    <property type="project" value="InterPro"/>
</dbReference>
<dbReference type="PANTHER" id="PTHR10357:SF210">
    <property type="entry name" value="MALTODEXTRIN GLUCOSIDASE"/>
    <property type="match status" value="1"/>
</dbReference>
<dbReference type="Gene3D" id="2.60.40.1180">
    <property type="entry name" value="Golgi alpha-mannosidase II"/>
    <property type="match status" value="1"/>
</dbReference>
<accession>A0A9D1CLW1</accession>
<proteinExistence type="inferred from homology"/>
<dbReference type="Gene3D" id="3.20.20.80">
    <property type="entry name" value="Glycosidases"/>
    <property type="match status" value="1"/>
</dbReference>
<dbReference type="InterPro" id="IPR004185">
    <property type="entry name" value="Glyco_hydro_13_lg-like_dom"/>
</dbReference>
<dbReference type="PANTHER" id="PTHR10357">
    <property type="entry name" value="ALPHA-AMYLASE FAMILY MEMBER"/>
    <property type="match status" value="1"/>
</dbReference>
<dbReference type="InterPro" id="IPR045857">
    <property type="entry name" value="O16G_dom_2"/>
</dbReference>
<evidence type="ECO:0000313" key="5">
    <source>
        <dbReference type="EMBL" id="HIQ67657.1"/>
    </source>
</evidence>
<dbReference type="SUPFAM" id="SSF51445">
    <property type="entry name" value="(Trans)glycosidases"/>
    <property type="match status" value="1"/>
</dbReference>
<reference evidence="5" key="1">
    <citation type="submission" date="2020-10" db="EMBL/GenBank/DDBJ databases">
        <authorList>
            <person name="Gilroy R."/>
        </authorList>
    </citation>
    <scope>NUCLEOTIDE SEQUENCE</scope>
    <source>
        <strain evidence="5">13361</strain>
    </source>
</reference>
<sequence>MKLDAILHIPMSQYCHGLDEGHIVYRLRCARGDLKQVTLYYGDTACRVTPIIFTPVPMERVGEDLYHDYWQVIVDSPYNRVYYYFEMQDGVETLLYYGDVFTKELVDDRSQYFKLPFNHRADIARVPDWVKDAVVYNIFPDSFATGHRYISQKPQQVEYEGNTLRGRLGGTLGGIGDNVDYLKALGVNCVYLNPIFAAGEYHKYDLVDYFHVDPVFGGDEAFRKLVNILHANGIRIIIDGVFNHCGWNFFAFADVVKNQERSQYRDWFYHLDFPVVRPESPEDYPTYACFAYERMMPKLNTANPEVQDYLCRVGRYWVEEFHIDGWRLDVASEVDDGFWRAFRKTVKTANPEALLIGEVWESAGHWLQGDMFDSSMNYDFRKHCNLFFAENAIDGADFAGRLTQMLMRYRVQMVPAQLNLLDSHDVSRFLSLCGGHLGKYKLAILFMMTFVGMPTIFYGDELGMDGVTEEEYRRPMPWDGGREDLLAFFRRAIALRREQTPLRRGNFRVISAEPGSGLLIYSRVWKGEKVTVCLNAGDSPAKLPAGLGQLNWGEGLTDHRLGGFGFGIFVDEAGGNAL</sequence>
<evidence type="ECO:0000313" key="6">
    <source>
        <dbReference type="Proteomes" id="UP000886796"/>
    </source>
</evidence>
<dbReference type="Pfam" id="PF00128">
    <property type="entry name" value="Alpha-amylase"/>
    <property type="match status" value="1"/>
</dbReference>
<keyword evidence="3" id="KW-0326">Glycosidase</keyword>
<dbReference type="GO" id="GO:0005975">
    <property type="term" value="P:carbohydrate metabolic process"/>
    <property type="evidence" value="ECO:0007669"/>
    <property type="project" value="InterPro"/>
</dbReference>
<comment type="similarity">
    <text evidence="1">Belongs to the glycosyl hydrolase 13 family.</text>
</comment>
<organism evidence="5 6">
    <name type="scientific">Candidatus Faecousia excrementigallinarum</name>
    <dbReference type="NCBI Taxonomy" id="2840806"/>
    <lineage>
        <taxon>Bacteria</taxon>
        <taxon>Bacillati</taxon>
        <taxon>Bacillota</taxon>
        <taxon>Clostridia</taxon>
        <taxon>Eubacteriales</taxon>
        <taxon>Oscillospiraceae</taxon>
        <taxon>Faecousia</taxon>
    </lineage>
</organism>
<dbReference type="Gene3D" id="3.90.400.10">
    <property type="entry name" value="Oligo-1,6-glucosidase, Domain 2"/>
    <property type="match status" value="1"/>
</dbReference>
<dbReference type="InterPro" id="IPR017853">
    <property type="entry name" value="GH"/>
</dbReference>
<dbReference type="SUPFAM" id="SSF51011">
    <property type="entry name" value="Glycosyl hydrolase domain"/>
    <property type="match status" value="1"/>
</dbReference>
<evidence type="ECO:0000256" key="2">
    <source>
        <dbReference type="ARBA" id="ARBA00022801"/>
    </source>
</evidence>
<comment type="caution">
    <text evidence="5">The sequence shown here is derived from an EMBL/GenBank/DDBJ whole genome shotgun (WGS) entry which is preliminary data.</text>
</comment>